<proteinExistence type="predicted"/>
<gene>
    <name evidence="3" type="ORF">CW740_01015</name>
</gene>
<evidence type="ECO:0000313" key="3">
    <source>
        <dbReference type="EMBL" id="AUD77890.1"/>
    </source>
</evidence>
<dbReference type="OrthoDB" id="1523598at2"/>
<evidence type="ECO:0000313" key="4">
    <source>
        <dbReference type="Proteomes" id="UP000232693"/>
    </source>
</evidence>
<sequence>MSLKDSVKDALIEQLEKLEGCVNHFYLDSVGKVTIGIGHQVVSEDAAAELPLYIPRMFNWWLRRATEEEKRAEYQFVQLNGPDNPRRYKASYYKQFTRLIMLDQDIEALLMKHIESFYRELAQLYSKKNGFQRNFDDFPDEVQMALFDMIFNLGMTNLRTSWPKFNGAIKIEDWKTAAAESRRRQVSTTRNNYVRDLLLIAQQKQQDQDAKKSKAS</sequence>
<dbReference type="KEGG" id="kpd:CW740_01015"/>
<accession>A0A2K9A582</accession>
<dbReference type="PANTHER" id="PTHR37406">
    <property type="entry name" value="T4-TYPE LYSOZYME 1-RELATED"/>
    <property type="match status" value="1"/>
</dbReference>
<protein>
    <submittedName>
        <fullName evidence="3">Uncharacterized protein</fullName>
    </submittedName>
</protein>
<dbReference type="Proteomes" id="UP000232693">
    <property type="component" value="Chromosome"/>
</dbReference>
<dbReference type="GO" id="GO:0042742">
    <property type="term" value="P:defense response to bacterium"/>
    <property type="evidence" value="ECO:0007669"/>
    <property type="project" value="UniProtKB-KW"/>
</dbReference>
<keyword evidence="4" id="KW-1185">Reference proteome</keyword>
<organism evidence="3 4">
    <name type="scientific">Kangiella profundi</name>
    <dbReference type="NCBI Taxonomy" id="1561924"/>
    <lineage>
        <taxon>Bacteria</taxon>
        <taxon>Pseudomonadati</taxon>
        <taxon>Pseudomonadota</taxon>
        <taxon>Gammaproteobacteria</taxon>
        <taxon>Kangiellales</taxon>
        <taxon>Kangiellaceae</taxon>
        <taxon>Kangiella</taxon>
    </lineage>
</organism>
<dbReference type="PANTHER" id="PTHR37406:SF1">
    <property type="entry name" value="T4-TYPE LYSOZYME 1-RELATED"/>
    <property type="match status" value="1"/>
</dbReference>
<evidence type="ECO:0000256" key="1">
    <source>
        <dbReference type="ARBA" id="ARBA00022529"/>
    </source>
</evidence>
<evidence type="ECO:0000256" key="2">
    <source>
        <dbReference type="ARBA" id="ARBA00022638"/>
    </source>
</evidence>
<dbReference type="GO" id="GO:0003796">
    <property type="term" value="F:lysozyme activity"/>
    <property type="evidence" value="ECO:0007669"/>
    <property type="project" value="InterPro"/>
</dbReference>
<dbReference type="GO" id="GO:0031640">
    <property type="term" value="P:killing of cells of another organism"/>
    <property type="evidence" value="ECO:0007669"/>
    <property type="project" value="UniProtKB-KW"/>
</dbReference>
<dbReference type="RefSeq" id="WP_106645809.1">
    <property type="nucleotide sequence ID" value="NZ_BMGO01000001.1"/>
</dbReference>
<dbReference type="SUPFAM" id="SSF53955">
    <property type="entry name" value="Lysozyme-like"/>
    <property type="match status" value="1"/>
</dbReference>
<dbReference type="Gene3D" id="1.10.530.40">
    <property type="match status" value="1"/>
</dbReference>
<dbReference type="EMBL" id="CP025120">
    <property type="protein sequence ID" value="AUD77890.1"/>
    <property type="molecule type" value="Genomic_DNA"/>
</dbReference>
<dbReference type="InterPro" id="IPR052619">
    <property type="entry name" value="Phage_lysozyme-like"/>
</dbReference>
<dbReference type="InterPro" id="IPR023346">
    <property type="entry name" value="Lysozyme-like_dom_sf"/>
</dbReference>
<name>A0A2K9A582_9GAMM</name>
<reference evidence="3 4" key="1">
    <citation type="submission" date="2017-12" db="EMBL/GenBank/DDBJ databases">
        <title>Kangiella profundi FT102 completed genome.</title>
        <authorList>
            <person name="Xu J."/>
            <person name="Wang J."/>
            <person name="Lu Y."/>
        </authorList>
    </citation>
    <scope>NUCLEOTIDE SEQUENCE [LARGE SCALE GENOMIC DNA]</scope>
    <source>
        <strain evidence="3 4">FT102</strain>
    </source>
</reference>
<dbReference type="AlphaFoldDB" id="A0A2K9A582"/>
<keyword evidence="1" id="KW-0929">Antimicrobial</keyword>
<keyword evidence="2" id="KW-0081">Bacteriolytic enzyme</keyword>
<dbReference type="InterPro" id="IPR023347">
    <property type="entry name" value="Lysozyme_dom_sf"/>
</dbReference>